<name>A0ABV4BT87_9CLOT</name>
<feature type="domain" description="DUF4213" evidence="2">
    <location>
        <begin position="29"/>
        <end position="109"/>
    </location>
</feature>
<accession>A0ABV4BT87</accession>
<evidence type="ECO:0000313" key="3">
    <source>
        <dbReference type="EMBL" id="MEY8000926.1"/>
    </source>
</evidence>
<protein>
    <submittedName>
        <fullName evidence="3">DUF364 domain-containing protein</fullName>
    </submittedName>
</protein>
<dbReference type="EMBL" id="JBGEWD010000011">
    <property type="protein sequence ID" value="MEY8000926.1"/>
    <property type="molecule type" value="Genomic_DNA"/>
</dbReference>
<dbReference type="SUPFAM" id="SSF159713">
    <property type="entry name" value="Dhaf3308-like"/>
    <property type="match status" value="1"/>
</dbReference>
<evidence type="ECO:0000259" key="2">
    <source>
        <dbReference type="Pfam" id="PF13938"/>
    </source>
</evidence>
<dbReference type="Gene3D" id="3.30.390.100">
    <property type="match status" value="1"/>
</dbReference>
<dbReference type="Proteomes" id="UP001564657">
    <property type="component" value="Unassembled WGS sequence"/>
</dbReference>
<dbReference type="Pfam" id="PF04016">
    <property type="entry name" value="DUF364"/>
    <property type="match status" value="1"/>
</dbReference>
<comment type="caution">
    <text evidence="3">The sequence shown here is derived from an EMBL/GenBank/DDBJ whole genome shotgun (WGS) entry which is preliminary data.</text>
</comment>
<dbReference type="InterPro" id="IPR007161">
    <property type="entry name" value="DUF364"/>
</dbReference>
<dbReference type="Gene3D" id="3.40.50.11590">
    <property type="match status" value="1"/>
</dbReference>
<keyword evidence="4" id="KW-1185">Reference proteome</keyword>
<dbReference type="RefSeq" id="WP_369704818.1">
    <property type="nucleotide sequence ID" value="NZ_JBGEWD010000011.1"/>
</dbReference>
<organism evidence="3 4">
    <name type="scientific">Clostridium moutaii</name>
    <dbReference type="NCBI Taxonomy" id="3240932"/>
    <lineage>
        <taxon>Bacteria</taxon>
        <taxon>Bacillati</taxon>
        <taxon>Bacillota</taxon>
        <taxon>Clostridia</taxon>
        <taxon>Eubacteriales</taxon>
        <taxon>Clostridiaceae</taxon>
        <taxon>Clostridium</taxon>
    </lineage>
</organism>
<evidence type="ECO:0000259" key="1">
    <source>
        <dbReference type="Pfam" id="PF04016"/>
    </source>
</evidence>
<proteinExistence type="predicted"/>
<dbReference type="Pfam" id="PF13938">
    <property type="entry name" value="DUF4213"/>
    <property type="match status" value="1"/>
</dbReference>
<sequence>MDKYYARLVSRVLSIEKSRKRGKNMWQIYDDLINEIPEDLTVLECMIGTSWTLVRSQKGIGIAMTVKGGRRKGSELSNISGMQLKKLAAYSKSWNMLEASLGMAAINAAFNNPSQVMDITGEPMVKSDNPEKYNGFKALEPNMAGKKVAVIGHFPDIEKFNEICELSILEREPQAGDYPDPACEYLLPEQDFVFITGAAFINRTMPRLIQLSKKAQIVLVGPSVPVSKILFKYGVNFIASFVVIEQQLTWKAVQEGKKMNIFKAGGEMVCINP</sequence>
<evidence type="ECO:0000313" key="4">
    <source>
        <dbReference type="Proteomes" id="UP001564657"/>
    </source>
</evidence>
<feature type="domain" description="Putative heavy-metal chelation" evidence="1">
    <location>
        <begin position="140"/>
        <end position="268"/>
    </location>
</feature>
<dbReference type="InterPro" id="IPR025251">
    <property type="entry name" value="DUF4213"/>
</dbReference>
<reference evidence="3 4" key="1">
    <citation type="submission" date="2024-08" db="EMBL/GenBank/DDBJ databases">
        <title>Clostridium lapicellarii sp. nov., and Clostridium renhuaiense sp. nov., two species isolated from the mud in a fermentation cellar used for producing sauce-flavour Chinese liquors.</title>
        <authorList>
            <person name="Yang F."/>
            <person name="Wang H."/>
            <person name="Chen L.Q."/>
            <person name="Zhou N."/>
            <person name="Lu J.J."/>
            <person name="Pu X.X."/>
            <person name="Wan B."/>
            <person name="Wang L."/>
            <person name="Liu S.J."/>
        </authorList>
    </citation>
    <scope>NUCLEOTIDE SEQUENCE [LARGE SCALE GENOMIC DNA]</scope>
    <source>
        <strain evidence="3 4">MT-5</strain>
    </source>
</reference>
<gene>
    <name evidence="3" type="ORF">AB8U03_12105</name>
</gene>